<feature type="region of interest" description="Disordered" evidence="8">
    <location>
        <begin position="1165"/>
        <end position="1187"/>
    </location>
</feature>
<dbReference type="KEGG" id="dfa:DFA_01252"/>
<dbReference type="InterPro" id="IPR027417">
    <property type="entry name" value="P-loop_NTPase"/>
</dbReference>
<evidence type="ECO:0000256" key="8">
    <source>
        <dbReference type="SAM" id="MobiDB-lite"/>
    </source>
</evidence>
<feature type="region of interest" description="Disordered" evidence="8">
    <location>
        <begin position="1245"/>
        <end position="1275"/>
    </location>
</feature>
<organism evidence="10 11">
    <name type="scientific">Cavenderia fasciculata</name>
    <name type="common">Slime mold</name>
    <name type="synonym">Dictyostelium fasciculatum</name>
    <dbReference type="NCBI Taxonomy" id="261658"/>
    <lineage>
        <taxon>Eukaryota</taxon>
        <taxon>Amoebozoa</taxon>
        <taxon>Evosea</taxon>
        <taxon>Eumycetozoa</taxon>
        <taxon>Dictyostelia</taxon>
        <taxon>Acytosteliales</taxon>
        <taxon>Cavenderiaceae</taxon>
        <taxon>Cavenderia</taxon>
    </lineage>
</organism>
<proteinExistence type="inferred from homology"/>
<dbReference type="SUPFAM" id="SSF90257">
    <property type="entry name" value="Myosin rod fragments"/>
    <property type="match status" value="1"/>
</dbReference>
<dbReference type="GO" id="GO:0005524">
    <property type="term" value="F:ATP binding"/>
    <property type="evidence" value="ECO:0007669"/>
    <property type="project" value="UniProtKB-UniRule"/>
</dbReference>
<dbReference type="PROSITE" id="PS50067">
    <property type="entry name" value="KINESIN_MOTOR_2"/>
    <property type="match status" value="1"/>
</dbReference>
<sequence>MIFTHKDEYFEITTNHEPIGRYMMDTLNNNNNNTRRHSTRSGTSTATTTATSNNVGDIRLAQSKLSTTNNNNNINTTKPKDNKINVSIRVRPISNHNINNNNNNNDKQSIPWVMTSDSISHIKSNAILSTFFYDSVFGDTSNTIDVFDGIAKEIVDSSLKGINGTIFAYGQTSSGKTHTMKGCDGNPGIIPLSIRYIFDHIQRNNDRQFTLRVSYLEIYNEEIKDLLNNTKQKQKLKIQEDGDRMVYVAGLKEEMVDSPDQILALLAQGEEKRHIGSTNMNETSSRSHTIFRMYIESNEGSTETNGSGSGNTAVGRASTSSINTNNKRTLKSSKSNSSSSTTTYISVLTLVDLAGSERQSQTGAEGVRLKEGTHINKSLMALSNVISKLSDSSLNNNNNLTTTINNTTTSTTTTTINTTTTASTLTNNNNNSNNNNNNQHIPYRDSKLTRILQSSLGGNSKTAIICTITPSAVHLDESLSTLNFAKRAKNVKTNYRINTFSDGNKLAAINQETLKKYENEIAHLKFALAQQQLEKKETKEKYFKELSKLLNVDVQDTSVGNQYEADQNSKDIDNDKVIKQPKKKAKRRDTWQPTNTSNSQQQQTDHLDTKIHLDWELPKLPAIIVQNNQLNSRVVALEEELDETKKITIECTDIITLLERKLIEKDDELNLTNSITKQIIEENEQTVAVLESQLGELDQELCTTKQMSTEYSEVVDLLETKLTERDQELTTLRNDMKLTIETIDEWEKSLNEAIDENEQLQQMVDQVSHDYDASCENTEKMITTIKKVYCMAGEKEDEWRDERQRFEVQLETFSETYQNLEQENHRLDNRHRSSLETVSKLKEQIDSFYALFSPVKEQIDGYIEDNQRLSEMVDQLDKQNRQFAQLYTGVCLDHEEKEKLTIALEGTKKKLSDQQTLCNQHLSEMTHLQQRLDLQQKQFDGQINSQLDKQQKTIDHLHLQLADSHQQISKHLEMVELFDQRLTKMNLEKDNEITKHKQEFVQIAENNQKLKVELNAIVEKFKNDNNLLKEKNHLLEMERDQVKIDNDQVKMEIDQVKMEIDKVKVENDQVIQSNQSIKLECNQLLANNQELDNNLKQLNIKFVLVEKELEQQSKMVLDNNETINNLTNNNQQLTLEKQQLAVDNNLLKENNSLLKENNQQLRLEAQKSKDEQNSSNQKKEGESQSRISQLQLILDSTIRELDHKRTDHQGLLDQMQQIKKEKDDLEASSQEEIQELKDQIAKLKMKQPTQVPVSKIRPSTMPISSSSSSSNNTSSELVLLKKHNEKLKEKNTSLETKVKVLTQERLTAQSEKATLERENKESKKLTGDLEKELDKLRNSSKTSTDRTKDFNTTISGLNKQIEQFQRQIERSKITISEQEQQAQRNTEESKVANEKISTLDKELTNLQSQYKDREVEVKQAELKTKQKEMEYQMATEEINTKFEQEKIRLEKEIQLAKEQIAQHDSQRQSSQNNLQKEIEKLQLEVQEKIQVINVVDSERDAICQQLAESNFSIQEMKLSVEHESSERQKLALLLVKEKEYALMAQESVEKERSNAKLEIESIKVDLERLAKELEAEKQRVIVEQENVTRERDRFQKEKLSRERLEVEIKSNKEGDNGIITVLERQLVELREGLEKEIDELDDTCASLREDKVELSATIDQLRSELERSIKVGKEMEQEKSNAIKDLNEKINNAQSNHESVVTKRIKESQLEKEHQIQQIQQQLKQAATKSESRLQESIQQLQTELEQCKADLSQRDEQILTLEDEHYGKMEKLQAELRDVEKKYNTFKFKNIDLEKSLNNLLQQQQQQQQNNNGNNNNNSNNNSLTMSLISSQLSSSTMMAPPPQPPTLKSILKKQANNNNVNHSNDINGVLAIPTSTSSSLSNSQQLSSSLNGSGSNHPAPISTTRTTTNLLKEKLIQRNVTSEKIGTLLNHLPTEKDTKVQIVIKQSANTPSQPPSPRKKDGPNFLLWILSKEIYHLLFLMMIIQTNNKIMSFSILPHYIQNDIFDRYIRGCELVIEEIERCSMVSWRWFNRVKQYYKQIHITFEPFNEHKFIQGTLSKYCIKSQSPPSDSDKLLLLKEAIERYQSDQKLTITDLIPIIKRIVYCHSLEQVDRFYELITTDYGQLIHHIEKLIIRRLLPGSRAIPFTHLRTLVISISIDKELVKLVELNTPTLKKLAFYTIAGKYDEQIASILSIEPLQDNLEQLILPPFSRELLKLIAKFKSLKRFEVLGSTQWIREGYKAYNEFLQTNKTIQRASGYFMQESLSTMKTHPSIRHWNIQCQTNNLPSFSQIELSNIIESMVLTYSTSLISFDFSQSFNSLRSLSLVVSCPTLMDSIGKVLVQSKCLSFLDMSFNYNSNSSPYTPVKVSKYFSNCLLENTTLSTLYISAPKEENSIFSKQLEEPSVFDKFLRETKTLYKFKLKQRITLNGDSVILGDVVKEFMNRFSKQFDCASRVPIRAWSYETDQYYQDLQFVFYKNSNIRK</sequence>
<dbReference type="Gene3D" id="3.40.850.10">
    <property type="entry name" value="Kinesin motor domain"/>
    <property type="match status" value="1"/>
</dbReference>
<feature type="compositionally biased region" description="Low complexity" evidence="8">
    <location>
        <begin position="1264"/>
        <end position="1275"/>
    </location>
</feature>
<dbReference type="PANTHER" id="PTHR47968">
    <property type="entry name" value="CENTROMERE PROTEIN E"/>
    <property type="match status" value="1"/>
</dbReference>
<dbReference type="RefSeq" id="XP_004359221.1">
    <property type="nucleotide sequence ID" value="XM_004359164.1"/>
</dbReference>
<dbReference type="SUPFAM" id="SSF52540">
    <property type="entry name" value="P-loop containing nucleoside triphosphate hydrolases"/>
    <property type="match status" value="1"/>
</dbReference>
<feature type="compositionally biased region" description="Low complexity" evidence="8">
    <location>
        <begin position="299"/>
        <end position="312"/>
    </location>
</feature>
<dbReference type="GO" id="GO:0003777">
    <property type="term" value="F:microtubule motor activity"/>
    <property type="evidence" value="ECO:0007669"/>
    <property type="project" value="InterPro"/>
</dbReference>
<evidence type="ECO:0000256" key="1">
    <source>
        <dbReference type="ARBA" id="ARBA00022448"/>
    </source>
</evidence>
<evidence type="ECO:0000256" key="7">
    <source>
        <dbReference type="SAM" id="Coils"/>
    </source>
</evidence>
<protein>
    <submittedName>
        <fullName evidence="10">Kinesin-7</fullName>
    </submittedName>
</protein>
<feature type="binding site" evidence="6">
    <location>
        <begin position="170"/>
        <end position="177"/>
    </location>
    <ligand>
        <name>ATP</name>
        <dbReference type="ChEBI" id="CHEBI:30616"/>
    </ligand>
</feature>
<gene>
    <name evidence="10" type="primary">kif4</name>
    <name evidence="10" type="ORF">DFA_01252</name>
</gene>
<keyword evidence="2 6" id="KW-0547">Nucleotide-binding</keyword>
<dbReference type="PROSITE" id="PS00411">
    <property type="entry name" value="KINESIN_MOTOR_1"/>
    <property type="match status" value="1"/>
</dbReference>
<dbReference type="GeneID" id="14873524"/>
<accession>F4PRT5</accession>
<feature type="coiled-coil region" evidence="7">
    <location>
        <begin position="736"/>
        <end position="770"/>
    </location>
</feature>
<feature type="compositionally biased region" description="Basic and acidic residues" evidence="8">
    <location>
        <begin position="567"/>
        <end position="578"/>
    </location>
</feature>
<dbReference type="PRINTS" id="PR00380">
    <property type="entry name" value="KINESINHEAVY"/>
</dbReference>
<keyword evidence="11" id="KW-1185">Reference proteome</keyword>
<feature type="compositionally biased region" description="Low complexity" evidence="8">
    <location>
        <begin position="594"/>
        <end position="604"/>
    </location>
</feature>
<feature type="compositionally biased region" description="Low complexity" evidence="8">
    <location>
        <begin position="40"/>
        <end position="52"/>
    </location>
</feature>
<keyword evidence="1" id="KW-0813">Transport</keyword>
<dbReference type="GO" id="GO:0005874">
    <property type="term" value="C:microtubule"/>
    <property type="evidence" value="ECO:0007669"/>
    <property type="project" value="TreeGrafter"/>
</dbReference>
<reference evidence="11" key="1">
    <citation type="journal article" date="2011" name="Genome Res.">
        <title>Phylogeny-wide analysis of social amoeba genomes highlights ancient origins for complex intercellular communication.</title>
        <authorList>
            <person name="Heidel A.J."/>
            <person name="Lawal H.M."/>
            <person name="Felder M."/>
            <person name="Schilde C."/>
            <person name="Helps N.R."/>
            <person name="Tunggal B."/>
            <person name="Rivero F."/>
            <person name="John U."/>
            <person name="Schleicher M."/>
            <person name="Eichinger L."/>
            <person name="Platzer M."/>
            <person name="Noegel A.A."/>
            <person name="Schaap P."/>
            <person name="Gloeckner G."/>
        </authorList>
    </citation>
    <scope>NUCLEOTIDE SEQUENCE [LARGE SCALE GENOMIC DNA]</scope>
    <source>
        <strain evidence="11">SH3</strain>
    </source>
</reference>
<dbReference type="GO" id="GO:0007018">
    <property type="term" value="P:microtubule-based movement"/>
    <property type="evidence" value="ECO:0007669"/>
    <property type="project" value="InterPro"/>
</dbReference>
<comment type="similarity">
    <text evidence="6">Belongs to the TRAFAC class myosin-kinesin ATPase superfamily. Kinesin family.</text>
</comment>
<evidence type="ECO:0000256" key="4">
    <source>
        <dbReference type="ARBA" id="ARBA00023054"/>
    </source>
</evidence>
<dbReference type="InterPro" id="IPR027640">
    <property type="entry name" value="Kinesin-like_fam"/>
</dbReference>
<feature type="region of interest" description="Disordered" evidence="8">
    <location>
        <begin position="1310"/>
        <end position="1351"/>
    </location>
</feature>
<evidence type="ECO:0000313" key="10">
    <source>
        <dbReference type="EMBL" id="EGG21371.1"/>
    </source>
</evidence>
<dbReference type="STRING" id="1054147.F4PRT5"/>
<feature type="coiled-coil region" evidence="7">
    <location>
        <begin position="1545"/>
        <end position="1590"/>
    </location>
</feature>
<dbReference type="GO" id="GO:0008017">
    <property type="term" value="F:microtubule binding"/>
    <property type="evidence" value="ECO:0007669"/>
    <property type="project" value="InterPro"/>
</dbReference>
<evidence type="ECO:0000256" key="6">
    <source>
        <dbReference type="PROSITE-ProRule" id="PRU00283"/>
    </source>
</evidence>
<feature type="compositionally biased region" description="Low complexity" evidence="8">
    <location>
        <begin position="323"/>
        <end position="341"/>
    </location>
</feature>
<feature type="coiled-coil region" evidence="7">
    <location>
        <begin position="514"/>
        <end position="541"/>
    </location>
</feature>
<evidence type="ECO:0000313" key="11">
    <source>
        <dbReference type="Proteomes" id="UP000007797"/>
    </source>
</evidence>
<keyword evidence="4 7" id="KW-0175">Coiled coil</keyword>
<keyword evidence="5 6" id="KW-0505">Motor protein</keyword>
<feature type="compositionally biased region" description="Basic and acidic residues" evidence="8">
    <location>
        <begin position="1313"/>
        <end position="1349"/>
    </location>
</feature>
<feature type="compositionally biased region" description="Basic and acidic residues" evidence="8">
    <location>
        <begin position="1165"/>
        <end position="1183"/>
    </location>
</feature>
<feature type="region of interest" description="Disordered" evidence="8">
    <location>
        <begin position="29"/>
        <end position="52"/>
    </location>
</feature>
<feature type="region of interest" description="Disordered" evidence="8">
    <location>
        <begin position="1802"/>
        <end position="1825"/>
    </location>
</feature>
<dbReference type="EMBL" id="GL883010">
    <property type="protein sequence ID" value="EGG21371.1"/>
    <property type="molecule type" value="Genomic_DNA"/>
</dbReference>
<feature type="region of interest" description="Disordered" evidence="8">
    <location>
        <begin position="1877"/>
        <end position="1909"/>
    </location>
</feature>
<dbReference type="Proteomes" id="UP000007797">
    <property type="component" value="Unassembled WGS sequence"/>
</dbReference>
<evidence type="ECO:0000256" key="2">
    <source>
        <dbReference type="ARBA" id="ARBA00022741"/>
    </source>
</evidence>
<dbReference type="InterPro" id="IPR036961">
    <property type="entry name" value="Kinesin_motor_dom_sf"/>
</dbReference>
<dbReference type="InterPro" id="IPR001752">
    <property type="entry name" value="Kinesin_motor_dom"/>
</dbReference>
<dbReference type="InterPro" id="IPR019821">
    <property type="entry name" value="Kinesin_motor_CS"/>
</dbReference>
<evidence type="ECO:0000256" key="3">
    <source>
        <dbReference type="ARBA" id="ARBA00022840"/>
    </source>
</evidence>
<dbReference type="GO" id="GO:0000278">
    <property type="term" value="P:mitotic cell cycle"/>
    <property type="evidence" value="ECO:0007669"/>
    <property type="project" value="TreeGrafter"/>
</dbReference>
<dbReference type="PANTHER" id="PTHR47968:SF75">
    <property type="entry name" value="CENTROMERE-ASSOCIATED PROTEIN E"/>
    <property type="match status" value="1"/>
</dbReference>
<evidence type="ECO:0000259" key="9">
    <source>
        <dbReference type="PROSITE" id="PS50067"/>
    </source>
</evidence>
<name>F4PRT5_CACFS</name>
<dbReference type="Pfam" id="PF00225">
    <property type="entry name" value="Kinesin"/>
    <property type="match status" value="1"/>
</dbReference>
<evidence type="ECO:0000256" key="5">
    <source>
        <dbReference type="ARBA" id="ARBA00023175"/>
    </source>
</evidence>
<dbReference type="OMA" id="ENECFSA"/>
<feature type="region of interest" description="Disordered" evidence="8">
    <location>
        <begin position="562"/>
        <end position="606"/>
    </location>
</feature>
<feature type="region of interest" description="Disordered" evidence="8">
    <location>
        <begin position="299"/>
        <end position="341"/>
    </location>
</feature>
<feature type="coiled-coil region" evidence="7">
    <location>
        <begin position="803"/>
        <end position="886"/>
    </location>
</feature>
<dbReference type="SMART" id="SM00129">
    <property type="entry name" value="KISc"/>
    <property type="match status" value="1"/>
</dbReference>
<feature type="compositionally biased region" description="Low complexity" evidence="8">
    <location>
        <begin position="1877"/>
        <end position="1898"/>
    </location>
</feature>
<dbReference type="CDD" id="cd01374">
    <property type="entry name" value="KISc_CENP_E"/>
    <property type="match status" value="1"/>
</dbReference>
<feature type="domain" description="Kinesin motor" evidence="9">
    <location>
        <begin position="83"/>
        <end position="491"/>
    </location>
</feature>
<keyword evidence="3 6" id="KW-0067">ATP-binding</keyword>